<dbReference type="OrthoDB" id="6466724at2"/>
<gene>
    <name evidence="2" type="ORF">A142_02460</name>
</gene>
<dbReference type="RefSeq" id="WP_019824559.1">
    <property type="nucleotide sequence ID" value="NZ_AJZD02000003.1"/>
</dbReference>
<accession>A0A1E5FY91</accession>
<evidence type="ECO:0000313" key="2">
    <source>
        <dbReference type="EMBL" id="OEF95445.1"/>
    </source>
</evidence>
<keyword evidence="1" id="KW-0175">Coiled coil</keyword>
<dbReference type="Proteomes" id="UP000094802">
    <property type="component" value="Unassembled WGS sequence"/>
</dbReference>
<evidence type="ECO:0008006" key="4">
    <source>
        <dbReference type="Google" id="ProtNLM"/>
    </source>
</evidence>
<evidence type="ECO:0000256" key="1">
    <source>
        <dbReference type="SAM" id="Coils"/>
    </source>
</evidence>
<proteinExistence type="predicted"/>
<protein>
    <recommendedName>
        <fullName evidence="4">Flagellar FliJ protein</fullName>
    </recommendedName>
</protein>
<sequence>MSKPSKRWKEFGQLINIVDIRIGKQQRKLVTLRKQYQELVNFIEEKWQEIEEQQRYLKCLNVVGESNALSRLFMRRESTKSAIESLFFDASIKRQNAQELAHQITDVEAEKRRLEKRKDALAELREQMRYEKHD</sequence>
<reference evidence="2 3" key="1">
    <citation type="journal article" date="2012" name="Science">
        <title>Ecological populations of bacteria act as socially cohesive units of antibiotic production and resistance.</title>
        <authorList>
            <person name="Cordero O.X."/>
            <person name="Wildschutte H."/>
            <person name="Kirkup B."/>
            <person name="Proehl S."/>
            <person name="Ngo L."/>
            <person name="Hussain F."/>
            <person name="Le Roux F."/>
            <person name="Mincer T."/>
            <person name="Polz M.F."/>
        </authorList>
    </citation>
    <scope>NUCLEOTIDE SEQUENCE [LARGE SCALE GENOMIC DNA]</scope>
    <source>
        <strain evidence="2 3">12E03</strain>
    </source>
</reference>
<comment type="caution">
    <text evidence="2">The sequence shown here is derived from an EMBL/GenBank/DDBJ whole genome shotgun (WGS) entry which is preliminary data.</text>
</comment>
<dbReference type="EMBL" id="AJZD02000003">
    <property type="protein sequence ID" value="OEF95445.1"/>
    <property type="molecule type" value="Genomic_DNA"/>
</dbReference>
<feature type="coiled-coil region" evidence="1">
    <location>
        <begin position="97"/>
        <end position="131"/>
    </location>
</feature>
<organism evidence="2 3">
    <name type="scientific">Vibrio splendidus 12E03</name>
    <dbReference type="NCBI Taxonomy" id="1191305"/>
    <lineage>
        <taxon>Bacteria</taxon>
        <taxon>Pseudomonadati</taxon>
        <taxon>Pseudomonadota</taxon>
        <taxon>Gammaproteobacteria</taxon>
        <taxon>Vibrionales</taxon>
        <taxon>Vibrionaceae</taxon>
        <taxon>Vibrio</taxon>
    </lineage>
</organism>
<dbReference type="AlphaFoldDB" id="A0A1E5FY91"/>
<evidence type="ECO:0000313" key="3">
    <source>
        <dbReference type="Proteomes" id="UP000094802"/>
    </source>
</evidence>
<name>A0A1E5FY91_VIBSP</name>